<dbReference type="Pfam" id="PF17171">
    <property type="entry name" value="GST_C_6"/>
    <property type="match status" value="1"/>
</dbReference>
<dbReference type="EMBL" id="UYYB01121017">
    <property type="protein sequence ID" value="VDM83088.1"/>
    <property type="molecule type" value="Genomic_DNA"/>
</dbReference>
<feature type="domain" description="GST C-terminal" evidence="1">
    <location>
        <begin position="1"/>
        <end position="113"/>
    </location>
</feature>
<dbReference type="Proteomes" id="UP000270094">
    <property type="component" value="Unassembled WGS sequence"/>
</dbReference>
<proteinExistence type="predicted"/>
<dbReference type="InterPro" id="IPR036282">
    <property type="entry name" value="Glutathione-S-Trfase_C_sf"/>
</dbReference>
<evidence type="ECO:0000313" key="3">
    <source>
        <dbReference type="Proteomes" id="UP000270094"/>
    </source>
</evidence>
<dbReference type="PROSITE" id="PS50405">
    <property type="entry name" value="GST_CTER"/>
    <property type="match status" value="1"/>
</dbReference>
<gene>
    <name evidence="2" type="ORF">SVUK_LOCUS18086</name>
</gene>
<dbReference type="PANTHER" id="PTHR12289">
    <property type="entry name" value="METAXIN RELATED"/>
    <property type="match status" value="1"/>
</dbReference>
<accession>A0A3P7LVG7</accession>
<evidence type="ECO:0000259" key="1">
    <source>
        <dbReference type="PROSITE" id="PS50405"/>
    </source>
</evidence>
<dbReference type="OrthoDB" id="5809458at2759"/>
<name>A0A3P7LVG7_STRVU</name>
<dbReference type="Gene3D" id="1.20.1050.10">
    <property type="match status" value="1"/>
</dbReference>
<dbReference type="CDD" id="cd03193">
    <property type="entry name" value="GST_C_Metaxin"/>
    <property type="match status" value="1"/>
</dbReference>
<keyword evidence="3" id="KW-1185">Reference proteome</keyword>
<organism evidence="2 3">
    <name type="scientific">Strongylus vulgaris</name>
    <name type="common">Blood worm</name>
    <dbReference type="NCBI Taxonomy" id="40348"/>
    <lineage>
        <taxon>Eukaryota</taxon>
        <taxon>Metazoa</taxon>
        <taxon>Ecdysozoa</taxon>
        <taxon>Nematoda</taxon>
        <taxon>Chromadorea</taxon>
        <taxon>Rhabditida</taxon>
        <taxon>Rhabditina</taxon>
        <taxon>Rhabditomorpha</taxon>
        <taxon>Strongyloidea</taxon>
        <taxon>Strongylidae</taxon>
        <taxon>Strongylus</taxon>
    </lineage>
</organism>
<dbReference type="InterPro" id="IPR033468">
    <property type="entry name" value="Metaxin_GST"/>
</dbReference>
<sequence length="113" mass="13182">MLPQEAFGFFYPILIYWFKRKFVSYVSSALAWSALGKHSREEQINIGSDDLRAISKFLGTKHYFTGFKPTRIDATLFAVLAQIVYAPYENDHLDVIKNECPNLLEYVERIKNR</sequence>
<dbReference type="GO" id="GO:0005737">
    <property type="term" value="C:cytoplasm"/>
    <property type="evidence" value="ECO:0007669"/>
    <property type="project" value="TreeGrafter"/>
</dbReference>
<dbReference type="InterPro" id="IPR050931">
    <property type="entry name" value="Mito_Protein_Transport_Metaxin"/>
</dbReference>
<dbReference type="PANTHER" id="PTHR12289:SF41">
    <property type="entry name" value="FAILED AXON CONNECTIONS-RELATED"/>
    <property type="match status" value="1"/>
</dbReference>
<dbReference type="AlphaFoldDB" id="A0A3P7LVG7"/>
<dbReference type="SUPFAM" id="SSF47616">
    <property type="entry name" value="GST C-terminal domain-like"/>
    <property type="match status" value="1"/>
</dbReference>
<dbReference type="InterPro" id="IPR010987">
    <property type="entry name" value="Glutathione-S-Trfase_C-like"/>
</dbReference>
<evidence type="ECO:0000313" key="2">
    <source>
        <dbReference type="EMBL" id="VDM83088.1"/>
    </source>
</evidence>
<protein>
    <recommendedName>
        <fullName evidence="1">GST C-terminal domain-containing protein</fullName>
    </recommendedName>
</protein>
<reference evidence="2 3" key="1">
    <citation type="submission" date="2018-11" db="EMBL/GenBank/DDBJ databases">
        <authorList>
            <consortium name="Pathogen Informatics"/>
        </authorList>
    </citation>
    <scope>NUCLEOTIDE SEQUENCE [LARGE SCALE GENOMIC DNA]</scope>
</reference>